<protein>
    <submittedName>
        <fullName evidence="1">Uncharacterized protein</fullName>
    </submittedName>
</protein>
<dbReference type="Proteomes" id="UP000295438">
    <property type="component" value="Unassembled WGS sequence"/>
</dbReference>
<gene>
    <name evidence="1" type="ORF">E1898_12820</name>
</gene>
<evidence type="ECO:0000313" key="1">
    <source>
        <dbReference type="EMBL" id="TDK43483.1"/>
    </source>
</evidence>
<comment type="caution">
    <text evidence="1">The sequence shown here is derived from an EMBL/GenBank/DDBJ whole genome shotgun (WGS) entry which is preliminary data.</text>
</comment>
<sequence length="139" mass="15363">MNPLRKLLYLGLCLVILLNTSCTDESTPEGGELVFELSFSQDVDDPEALVSIIMFNFEGGLYKIDSGKSLKTDSFYVKKNQNVVFGIDGSNHWGCIPTTLKAIYRGNVIYQKDYQVGLDCEGVRFDIDAIITGNVIIPG</sequence>
<accession>A0A4R5UW35</accession>
<name>A0A4R5UW35_9BACT</name>
<evidence type="ECO:0000313" key="2">
    <source>
        <dbReference type="Proteomes" id="UP000295438"/>
    </source>
</evidence>
<reference evidence="1 2" key="1">
    <citation type="submission" date="2019-03" db="EMBL/GenBank/DDBJ databases">
        <title>Algoriphagus aquimaris sp. nov., isolated form marine sediment in Pohang, Korea.</title>
        <authorList>
            <person name="Kim J."/>
            <person name="Yoon S.-H."/>
            <person name="Lee S.-S."/>
        </authorList>
    </citation>
    <scope>NUCLEOTIDE SEQUENCE [LARGE SCALE GENOMIC DNA]</scope>
    <source>
        <strain evidence="1 2">F21</strain>
    </source>
</reference>
<dbReference type="RefSeq" id="WP_133391177.1">
    <property type="nucleotide sequence ID" value="NZ_SMUW01000035.1"/>
</dbReference>
<organism evidence="1 2">
    <name type="scientific">Algoriphagus formosus</name>
    <dbReference type="NCBI Taxonomy" id="2007308"/>
    <lineage>
        <taxon>Bacteria</taxon>
        <taxon>Pseudomonadati</taxon>
        <taxon>Bacteroidota</taxon>
        <taxon>Cytophagia</taxon>
        <taxon>Cytophagales</taxon>
        <taxon>Cyclobacteriaceae</taxon>
        <taxon>Algoriphagus</taxon>
    </lineage>
</organism>
<dbReference type="AlphaFoldDB" id="A0A4R5UW35"/>
<proteinExistence type="predicted"/>
<dbReference type="EMBL" id="SMUW01000035">
    <property type="protein sequence ID" value="TDK43483.1"/>
    <property type="molecule type" value="Genomic_DNA"/>
</dbReference>
<keyword evidence="2" id="KW-1185">Reference proteome</keyword>